<proteinExistence type="predicted"/>
<dbReference type="PROSITE" id="PS01124">
    <property type="entry name" value="HTH_ARAC_FAMILY_2"/>
    <property type="match status" value="1"/>
</dbReference>
<dbReference type="InterPro" id="IPR018060">
    <property type="entry name" value="HTH_AraC"/>
</dbReference>
<dbReference type="RefSeq" id="WP_106929820.1">
    <property type="nucleotide sequence ID" value="NZ_PYFT01000001.1"/>
</dbReference>
<dbReference type="GO" id="GO:0043565">
    <property type="term" value="F:sequence-specific DNA binding"/>
    <property type="evidence" value="ECO:0007669"/>
    <property type="project" value="InterPro"/>
</dbReference>
<dbReference type="PANTHER" id="PTHR43280:SF32">
    <property type="entry name" value="TRANSCRIPTIONAL REGULATORY PROTEIN"/>
    <property type="match status" value="1"/>
</dbReference>
<dbReference type="InterPro" id="IPR009057">
    <property type="entry name" value="Homeodomain-like_sf"/>
</dbReference>
<evidence type="ECO:0000259" key="4">
    <source>
        <dbReference type="PROSITE" id="PS01124"/>
    </source>
</evidence>
<evidence type="ECO:0000256" key="2">
    <source>
        <dbReference type="ARBA" id="ARBA00023125"/>
    </source>
</evidence>
<dbReference type="SMART" id="SM00342">
    <property type="entry name" value="HTH_ARAC"/>
    <property type="match status" value="1"/>
</dbReference>
<dbReference type="InterPro" id="IPR020449">
    <property type="entry name" value="Tscrpt_reg_AraC-type_HTH"/>
</dbReference>
<dbReference type="Gene3D" id="1.10.10.60">
    <property type="entry name" value="Homeodomain-like"/>
    <property type="match status" value="1"/>
</dbReference>
<comment type="caution">
    <text evidence="5">The sequence shown here is derived from an EMBL/GenBank/DDBJ whole genome shotgun (WGS) entry which is preliminary data.</text>
</comment>
<evidence type="ECO:0000313" key="5">
    <source>
        <dbReference type="EMBL" id="PSR54285.1"/>
    </source>
</evidence>
<keyword evidence="1" id="KW-0805">Transcription regulation</keyword>
<dbReference type="InterPro" id="IPR014710">
    <property type="entry name" value="RmlC-like_jellyroll"/>
</dbReference>
<reference evidence="5 6" key="1">
    <citation type="submission" date="2018-03" db="EMBL/GenBank/DDBJ databases">
        <title>Adhaeribacter sp. HMF7605 Genome sequencing and assembly.</title>
        <authorList>
            <person name="Kang H."/>
            <person name="Kang J."/>
            <person name="Cha I."/>
            <person name="Kim H."/>
            <person name="Joh K."/>
        </authorList>
    </citation>
    <scope>NUCLEOTIDE SEQUENCE [LARGE SCALE GENOMIC DNA]</scope>
    <source>
        <strain evidence="5 6">HMF7605</strain>
    </source>
</reference>
<dbReference type="EMBL" id="PYFT01000001">
    <property type="protein sequence ID" value="PSR54285.1"/>
    <property type="molecule type" value="Genomic_DNA"/>
</dbReference>
<dbReference type="OrthoDB" id="9793451at2"/>
<keyword evidence="2" id="KW-0238">DNA-binding</keyword>
<dbReference type="Pfam" id="PF02311">
    <property type="entry name" value="AraC_binding"/>
    <property type="match status" value="1"/>
</dbReference>
<sequence>MPNNPLPLYNIQDFGKIDATQKPEFYLNRFEKHLQEHAFIQPAHKHDFFIILLVTQGTGTHTIDFKSYPVIPQTVFFLSPGQVHAWQLSDESAGYILFFNRNFICTQPEQKEIYRFPFFNGLLNKPLVYLPAEQLLPVTKTIENMEQEHRQHGFRWQDAVRNYLNILLIRLHRVYQMQQPDPETTINHHSLWQQLDNLIEQHFKQHQQISFYAEQLHLTDKQLNEACKSTFGKTTSALLQDRIILEASRLLIHSSLTITQIAAELGYFDNSYFGRFFKKHTGKTPEQFRQTG</sequence>
<dbReference type="SUPFAM" id="SSF51215">
    <property type="entry name" value="Regulatory protein AraC"/>
    <property type="match status" value="1"/>
</dbReference>
<dbReference type="InterPro" id="IPR037923">
    <property type="entry name" value="HTH-like"/>
</dbReference>
<evidence type="ECO:0000256" key="1">
    <source>
        <dbReference type="ARBA" id="ARBA00023015"/>
    </source>
</evidence>
<dbReference type="PRINTS" id="PR00032">
    <property type="entry name" value="HTHARAC"/>
</dbReference>
<keyword evidence="3" id="KW-0804">Transcription</keyword>
<dbReference type="Proteomes" id="UP000240357">
    <property type="component" value="Unassembled WGS sequence"/>
</dbReference>
<dbReference type="Gene3D" id="2.60.120.10">
    <property type="entry name" value="Jelly Rolls"/>
    <property type="match status" value="1"/>
</dbReference>
<dbReference type="SUPFAM" id="SSF46689">
    <property type="entry name" value="Homeodomain-like"/>
    <property type="match status" value="1"/>
</dbReference>
<keyword evidence="6" id="KW-1185">Reference proteome</keyword>
<organism evidence="5 6">
    <name type="scientific">Adhaeribacter arboris</name>
    <dbReference type="NCBI Taxonomy" id="2072846"/>
    <lineage>
        <taxon>Bacteria</taxon>
        <taxon>Pseudomonadati</taxon>
        <taxon>Bacteroidota</taxon>
        <taxon>Cytophagia</taxon>
        <taxon>Cytophagales</taxon>
        <taxon>Hymenobacteraceae</taxon>
        <taxon>Adhaeribacter</taxon>
    </lineage>
</organism>
<evidence type="ECO:0000313" key="6">
    <source>
        <dbReference type="Proteomes" id="UP000240357"/>
    </source>
</evidence>
<name>A0A2T2YFJ0_9BACT</name>
<gene>
    <name evidence="5" type="ORF">AHMF7605_12520</name>
</gene>
<feature type="domain" description="HTH araC/xylS-type" evidence="4">
    <location>
        <begin position="193"/>
        <end position="291"/>
    </location>
</feature>
<dbReference type="Pfam" id="PF12833">
    <property type="entry name" value="HTH_18"/>
    <property type="match status" value="1"/>
</dbReference>
<evidence type="ECO:0000256" key="3">
    <source>
        <dbReference type="ARBA" id="ARBA00023163"/>
    </source>
</evidence>
<dbReference type="AlphaFoldDB" id="A0A2T2YFJ0"/>
<protein>
    <submittedName>
        <fullName evidence="5">AraC family transcriptional regulator</fullName>
    </submittedName>
</protein>
<accession>A0A2T2YFJ0</accession>
<dbReference type="PANTHER" id="PTHR43280">
    <property type="entry name" value="ARAC-FAMILY TRANSCRIPTIONAL REGULATOR"/>
    <property type="match status" value="1"/>
</dbReference>
<dbReference type="GO" id="GO:0003700">
    <property type="term" value="F:DNA-binding transcription factor activity"/>
    <property type="evidence" value="ECO:0007669"/>
    <property type="project" value="InterPro"/>
</dbReference>
<dbReference type="InterPro" id="IPR003313">
    <property type="entry name" value="AraC-bd"/>
</dbReference>